<evidence type="ECO:0000256" key="2">
    <source>
        <dbReference type="ARBA" id="ARBA00023002"/>
    </source>
</evidence>
<dbReference type="OrthoDB" id="5327538at2759"/>
<name>M2PQE3_CERS8</name>
<dbReference type="EMBL" id="KB445794">
    <property type="protein sequence ID" value="EMD38769.1"/>
    <property type="molecule type" value="Genomic_DNA"/>
</dbReference>
<comment type="similarity">
    <text evidence="1">Belongs to the short-chain dehydrogenases/reductases (SDR) family.</text>
</comment>
<dbReference type="InterPro" id="IPR002347">
    <property type="entry name" value="SDR_fam"/>
</dbReference>
<dbReference type="PANTHER" id="PTHR48107">
    <property type="entry name" value="NADPH-DEPENDENT ALDEHYDE REDUCTASE-LIKE PROTEIN, CHLOROPLASTIC-RELATED"/>
    <property type="match status" value="1"/>
</dbReference>
<dbReference type="Gene3D" id="3.40.50.720">
    <property type="entry name" value="NAD(P)-binding Rossmann-like Domain"/>
    <property type="match status" value="1"/>
</dbReference>
<dbReference type="AlphaFoldDB" id="M2PQE3"/>
<keyword evidence="4" id="KW-1185">Reference proteome</keyword>
<reference evidence="3 4" key="1">
    <citation type="journal article" date="2012" name="Proc. Natl. Acad. Sci. U.S.A.">
        <title>Comparative genomics of Ceriporiopsis subvermispora and Phanerochaete chrysosporium provide insight into selective ligninolysis.</title>
        <authorList>
            <person name="Fernandez-Fueyo E."/>
            <person name="Ruiz-Duenas F.J."/>
            <person name="Ferreira P."/>
            <person name="Floudas D."/>
            <person name="Hibbett D.S."/>
            <person name="Canessa P."/>
            <person name="Larrondo L.F."/>
            <person name="James T.Y."/>
            <person name="Seelenfreund D."/>
            <person name="Lobos S."/>
            <person name="Polanco R."/>
            <person name="Tello M."/>
            <person name="Honda Y."/>
            <person name="Watanabe T."/>
            <person name="Watanabe T."/>
            <person name="Ryu J.S."/>
            <person name="Kubicek C.P."/>
            <person name="Schmoll M."/>
            <person name="Gaskell J."/>
            <person name="Hammel K.E."/>
            <person name="St John F.J."/>
            <person name="Vanden Wymelenberg A."/>
            <person name="Sabat G."/>
            <person name="Splinter BonDurant S."/>
            <person name="Syed K."/>
            <person name="Yadav J.S."/>
            <person name="Doddapaneni H."/>
            <person name="Subramanian V."/>
            <person name="Lavin J.L."/>
            <person name="Oguiza J.A."/>
            <person name="Perez G."/>
            <person name="Pisabarro A.G."/>
            <person name="Ramirez L."/>
            <person name="Santoyo F."/>
            <person name="Master E."/>
            <person name="Coutinho P.M."/>
            <person name="Henrissat B."/>
            <person name="Lombard V."/>
            <person name="Magnuson J.K."/>
            <person name="Kuees U."/>
            <person name="Hori C."/>
            <person name="Igarashi K."/>
            <person name="Samejima M."/>
            <person name="Held B.W."/>
            <person name="Barry K.W."/>
            <person name="LaButti K.M."/>
            <person name="Lapidus A."/>
            <person name="Lindquist E.A."/>
            <person name="Lucas S.M."/>
            <person name="Riley R."/>
            <person name="Salamov A.A."/>
            <person name="Hoffmeister D."/>
            <person name="Schwenk D."/>
            <person name="Hadar Y."/>
            <person name="Yarden O."/>
            <person name="de Vries R.P."/>
            <person name="Wiebenga A."/>
            <person name="Stenlid J."/>
            <person name="Eastwood D."/>
            <person name="Grigoriev I.V."/>
            <person name="Berka R.M."/>
            <person name="Blanchette R.A."/>
            <person name="Kersten P."/>
            <person name="Martinez A.T."/>
            <person name="Vicuna R."/>
            <person name="Cullen D."/>
        </authorList>
    </citation>
    <scope>NUCLEOTIDE SEQUENCE [LARGE SCALE GENOMIC DNA]</scope>
    <source>
        <strain evidence="3 4">B</strain>
    </source>
</reference>
<sequence>MSLQLPLSGKVALVTGSSRGIGAAVAQRLAADGATVIVNYVSNVSAAQAVVDAINAGGVGSAVAMKADVSSIADARALIDQTVRQLGALDILVLNAGLMKTKALKELDEKNYEEHFDVNVKAPLFTIQAAEPHLKPGSRVIFFSSTTAHMSSVTPNYVVYTATKGAIEQFTRILAKDLGTRGVTVNCVAPGPVDTELFRAGKSPETIATFENLHPAKRLGEPDDIAPVVAFLAREDSRWVNGQTILVNGGLSV</sequence>
<evidence type="ECO:0000313" key="3">
    <source>
        <dbReference type="EMBL" id="EMD38769.1"/>
    </source>
</evidence>
<dbReference type="PRINTS" id="PR00080">
    <property type="entry name" value="SDRFAMILY"/>
</dbReference>
<dbReference type="InterPro" id="IPR036291">
    <property type="entry name" value="NAD(P)-bd_dom_sf"/>
</dbReference>
<evidence type="ECO:0000256" key="1">
    <source>
        <dbReference type="ARBA" id="ARBA00006484"/>
    </source>
</evidence>
<dbReference type="PRINTS" id="PR00081">
    <property type="entry name" value="GDHRDH"/>
</dbReference>
<evidence type="ECO:0008006" key="5">
    <source>
        <dbReference type="Google" id="ProtNLM"/>
    </source>
</evidence>
<accession>M2PQE3</accession>
<dbReference type="CDD" id="cd05362">
    <property type="entry name" value="THN_reductase-like_SDR_c"/>
    <property type="match status" value="1"/>
</dbReference>
<dbReference type="SUPFAM" id="SSF51735">
    <property type="entry name" value="NAD(P)-binding Rossmann-fold domains"/>
    <property type="match status" value="1"/>
</dbReference>
<keyword evidence="2" id="KW-0560">Oxidoreductase</keyword>
<organism evidence="3 4">
    <name type="scientific">Ceriporiopsis subvermispora (strain B)</name>
    <name type="common">White-rot fungus</name>
    <name type="synonym">Gelatoporia subvermispora</name>
    <dbReference type="NCBI Taxonomy" id="914234"/>
    <lineage>
        <taxon>Eukaryota</taxon>
        <taxon>Fungi</taxon>
        <taxon>Dikarya</taxon>
        <taxon>Basidiomycota</taxon>
        <taxon>Agaricomycotina</taxon>
        <taxon>Agaricomycetes</taxon>
        <taxon>Polyporales</taxon>
        <taxon>Gelatoporiaceae</taxon>
        <taxon>Gelatoporia</taxon>
    </lineage>
</organism>
<evidence type="ECO:0000313" key="4">
    <source>
        <dbReference type="Proteomes" id="UP000016930"/>
    </source>
</evidence>
<dbReference type="Proteomes" id="UP000016930">
    <property type="component" value="Unassembled WGS sequence"/>
</dbReference>
<dbReference type="Pfam" id="PF13561">
    <property type="entry name" value="adh_short_C2"/>
    <property type="match status" value="1"/>
</dbReference>
<dbReference type="GO" id="GO:0016614">
    <property type="term" value="F:oxidoreductase activity, acting on CH-OH group of donors"/>
    <property type="evidence" value="ECO:0007669"/>
    <property type="project" value="UniProtKB-ARBA"/>
</dbReference>
<proteinExistence type="inferred from homology"/>
<dbReference type="STRING" id="914234.M2PQE3"/>
<protein>
    <recommendedName>
        <fullName evidence="5">NAD(P)-binding protein</fullName>
    </recommendedName>
</protein>
<dbReference type="PANTHER" id="PTHR48107:SF7">
    <property type="entry name" value="RE15974P"/>
    <property type="match status" value="1"/>
</dbReference>
<dbReference type="FunFam" id="3.40.50.720:FF:000084">
    <property type="entry name" value="Short-chain dehydrogenase reductase"/>
    <property type="match status" value="1"/>
</dbReference>
<gene>
    <name evidence="3" type="ORF">CERSUDRAFT_63739</name>
</gene>
<dbReference type="HOGENOM" id="CLU_010194_1_3_1"/>